<dbReference type="AlphaFoldDB" id="A0A8A3PFE1"/>
<dbReference type="SUPFAM" id="SSF53254">
    <property type="entry name" value="Phosphoglycerate mutase-like"/>
    <property type="match status" value="1"/>
</dbReference>
<feature type="region of interest" description="Disordered" evidence="20">
    <location>
        <begin position="1"/>
        <end position="36"/>
    </location>
</feature>
<feature type="active site" description="Nucleophile" evidence="18">
    <location>
        <position position="140"/>
    </location>
</feature>
<gene>
    <name evidence="22" type="ORF">DSL72_005335</name>
</gene>
<dbReference type="Gene3D" id="3.40.50.1240">
    <property type="entry name" value="Phosphoglycerate mutase-like"/>
    <property type="match status" value="1"/>
</dbReference>
<comment type="similarity">
    <text evidence="2">Belongs to the histidine acid phosphatase family.</text>
</comment>
<protein>
    <recommendedName>
        <fullName evidence="16">Phytase A</fullName>
        <ecNumber evidence="4">3.1.3.8</ecNumber>
    </recommendedName>
    <alternativeName>
        <fullName evidence="17">Histidine acid phosphatase phyA</fullName>
    </alternativeName>
    <alternativeName>
        <fullName evidence="10">Myo-inositol hexakisphosphate phosphohydrolase A</fullName>
    </alternativeName>
    <alternativeName>
        <fullName evidence="9">Myo-inositol-hexaphosphate 3-phosphohydrolase A</fullName>
    </alternativeName>
</protein>
<evidence type="ECO:0000256" key="17">
    <source>
        <dbReference type="ARBA" id="ARBA00044262"/>
    </source>
</evidence>
<dbReference type="InterPro" id="IPR016274">
    <property type="entry name" value="Histidine_acid_Pase_euk"/>
</dbReference>
<proteinExistence type="inferred from homology"/>
<dbReference type="EC" id="3.1.3.8" evidence="4"/>
<feature type="transmembrane region" description="Helical" evidence="21">
    <location>
        <begin position="62"/>
        <end position="85"/>
    </location>
</feature>
<dbReference type="OrthoDB" id="6509975at2759"/>
<comment type="catalytic activity">
    <reaction evidence="14">
        <text>1D-myo-inositol 1,2,4,5,6-pentakisphosphate + H2O = 1D-myo-inositol 1,2,5,6-tetrakisphosphate + phosphate</text>
        <dbReference type="Rhea" id="RHEA:77115"/>
        <dbReference type="ChEBI" id="CHEBI:15377"/>
        <dbReference type="ChEBI" id="CHEBI:43474"/>
        <dbReference type="ChEBI" id="CHEBI:57798"/>
        <dbReference type="ChEBI" id="CHEBI:195535"/>
    </reaction>
    <physiologicalReaction direction="left-to-right" evidence="14">
        <dbReference type="Rhea" id="RHEA:77116"/>
    </physiologicalReaction>
</comment>
<feature type="active site" description="Proton donor" evidence="18">
    <location>
        <position position="423"/>
    </location>
</feature>
<evidence type="ECO:0000256" key="1">
    <source>
        <dbReference type="ARBA" id="ARBA00004613"/>
    </source>
</evidence>
<feature type="disulfide bond" evidence="19">
    <location>
        <begin position="497"/>
        <end position="505"/>
    </location>
</feature>
<comment type="catalytic activity">
    <reaction evidence="11">
        <text>1D-myo-inositol 1,2,5,6-tetrakisphosphate + H2O = 1D-myo-inositol 1,2,6-trisphosphate + phosphate</text>
        <dbReference type="Rhea" id="RHEA:77119"/>
        <dbReference type="ChEBI" id="CHEBI:15377"/>
        <dbReference type="ChEBI" id="CHEBI:43474"/>
        <dbReference type="ChEBI" id="CHEBI:195535"/>
        <dbReference type="ChEBI" id="CHEBI:195537"/>
    </reaction>
    <physiologicalReaction direction="left-to-right" evidence="11">
        <dbReference type="Rhea" id="RHEA:77120"/>
    </physiologicalReaction>
</comment>
<evidence type="ECO:0000313" key="22">
    <source>
        <dbReference type="EMBL" id="QSZ33764.1"/>
    </source>
</evidence>
<evidence type="ECO:0000256" key="18">
    <source>
        <dbReference type="PIRSR" id="PIRSR000894-1"/>
    </source>
</evidence>
<keyword evidence="21" id="KW-0472">Membrane</keyword>
<comment type="catalytic activity">
    <reaction evidence="12">
        <text>1D-myo-inositol 1,2-bisphosphate + H2O = 1D-myo-inositol 2-phosphate + phosphate</text>
        <dbReference type="Rhea" id="RHEA:77135"/>
        <dbReference type="ChEBI" id="CHEBI:15377"/>
        <dbReference type="ChEBI" id="CHEBI:43474"/>
        <dbReference type="ChEBI" id="CHEBI:84142"/>
        <dbReference type="ChEBI" id="CHEBI:195539"/>
    </reaction>
    <physiologicalReaction direction="left-to-right" evidence="12">
        <dbReference type="Rhea" id="RHEA:77136"/>
    </physiologicalReaction>
</comment>
<evidence type="ECO:0000256" key="14">
    <source>
        <dbReference type="ARBA" id="ARBA00043748"/>
    </source>
</evidence>
<keyword evidence="6" id="KW-0378">Hydrolase</keyword>
<evidence type="ECO:0000256" key="3">
    <source>
        <dbReference type="ARBA" id="ARBA00011245"/>
    </source>
</evidence>
<dbReference type="CDD" id="cd07061">
    <property type="entry name" value="HP_HAP_like"/>
    <property type="match status" value="1"/>
</dbReference>
<dbReference type="PANTHER" id="PTHR20963">
    <property type="entry name" value="MULTIPLE INOSITOL POLYPHOSPHATE PHOSPHATASE-RELATED"/>
    <property type="match status" value="1"/>
</dbReference>
<evidence type="ECO:0000256" key="12">
    <source>
        <dbReference type="ARBA" id="ARBA00043675"/>
    </source>
</evidence>
<organism evidence="22 23">
    <name type="scientific">Monilinia vaccinii-corymbosi</name>
    <dbReference type="NCBI Taxonomy" id="61207"/>
    <lineage>
        <taxon>Eukaryota</taxon>
        <taxon>Fungi</taxon>
        <taxon>Dikarya</taxon>
        <taxon>Ascomycota</taxon>
        <taxon>Pezizomycotina</taxon>
        <taxon>Leotiomycetes</taxon>
        <taxon>Helotiales</taxon>
        <taxon>Sclerotiniaceae</taxon>
        <taxon>Monilinia</taxon>
    </lineage>
</organism>
<evidence type="ECO:0000256" key="5">
    <source>
        <dbReference type="ARBA" id="ARBA00022525"/>
    </source>
</evidence>
<comment type="subunit">
    <text evidence="3">Monomer.</text>
</comment>
<comment type="catalytic activity">
    <reaction evidence="15">
        <text>1D-myo-inositol hexakisphosphate + H2O = 1D-myo-inositol 1,2,4,5,6-pentakisphosphate + phosphate</text>
        <dbReference type="Rhea" id="RHEA:16989"/>
        <dbReference type="ChEBI" id="CHEBI:15377"/>
        <dbReference type="ChEBI" id="CHEBI:43474"/>
        <dbReference type="ChEBI" id="CHEBI:57798"/>
        <dbReference type="ChEBI" id="CHEBI:58130"/>
        <dbReference type="EC" id="3.1.3.8"/>
    </reaction>
    <physiologicalReaction direction="left-to-right" evidence="15">
        <dbReference type="Rhea" id="RHEA:16990"/>
    </physiologicalReaction>
</comment>
<comment type="catalytic activity">
    <reaction evidence="13">
        <text>1D-myo-inositol 1,2,6-trisphosphate + H2O = 1D-myo-inositol 1,2-bisphosphate + phosphate</text>
        <dbReference type="Rhea" id="RHEA:77131"/>
        <dbReference type="ChEBI" id="CHEBI:15377"/>
        <dbReference type="ChEBI" id="CHEBI:43474"/>
        <dbReference type="ChEBI" id="CHEBI:195537"/>
        <dbReference type="ChEBI" id="CHEBI:195539"/>
    </reaction>
    <physiologicalReaction direction="left-to-right" evidence="13">
        <dbReference type="Rhea" id="RHEA:77132"/>
    </physiologicalReaction>
</comment>
<keyword evidence="21" id="KW-1133">Transmembrane helix</keyword>
<dbReference type="InterPro" id="IPR000560">
    <property type="entry name" value="His_Pase_clade-2"/>
</dbReference>
<evidence type="ECO:0000256" key="21">
    <source>
        <dbReference type="SAM" id="Phobius"/>
    </source>
</evidence>
<evidence type="ECO:0000256" key="15">
    <source>
        <dbReference type="ARBA" id="ARBA00043788"/>
    </source>
</evidence>
<feature type="disulfide bond" evidence="19">
    <location>
        <begin position="129"/>
        <end position="475"/>
    </location>
</feature>
<feature type="disulfide bond" evidence="19">
    <location>
        <begin position="325"/>
        <end position="341"/>
    </location>
</feature>
<accession>A0A8A3PFE1</accession>
<keyword evidence="23" id="KW-1185">Reference proteome</keyword>
<feature type="disulfide bond" evidence="19">
    <location>
        <begin position="273"/>
        <end position="526"/>
    </location>
</feature>
<dbReference type="InterPro" id="IPR033379">
    <property type="entry name" value="Acid_Pase_AS"/>
</dbReference>
<dbReference type="Proteomes" id="UP000672032">
    <property type="component" value="Chromosome 4"/>
</dbReference>
<keyword evidence="7 19" id="KW-1015">Disulfide bond</keyword>
<dbReference type="EMBL" id="CP063408">
    <property type="protein sequence ID" value="QSZ33764.1"/>
    <property type="molecule type" value="Genomic_DNA"/>
</dbReference>
<keyword evidence="5" id="KW-0964">Secreted</keyword>
<dbReference type="GO" id="GO:0003993">
    <property type="term" value="F:acid phosphatase activity"/>
    <property type="evidence" value="ECO:0007669"/>
    <property type="project" value="TreeGrafter"/>
</dbReference>
<evidence type="ECO:0000313" key="23">
    <source>
        <dbReference type="Proteomes" id="UP000672032"/>
    </source>
</evidence>
<name>A0A8A3PFE1_9HELO</name>
<evidence type="ECO:0000256" key="2">
    <source>
        <dbReference type="ARBA" id="ARBA00005375"/>
    </source>
</evidence>
<dbReference type="GO" id="GO:0005576">
    <property type="term" value="C:extracellular region"/>
    <property type="evidence" value="ECO:0007669"/>
    <property type="project" value="UniProtKB-SubCell"/>
</dbReference>
<evidence type="ECO:0000256" key="7">
    <source>
        <dbReference type="ARBA" id="ARBA00023157"/>
    </source>
</evidence>
<dbReference type="GO" id="GO:0016158">
    <property type="term" value="F:inositol hexakisphosphate 3-phosphatase activity"/>
    <property type="evidence" value="ECO:0007669"/>
    <property type="project" value="UniProtKB-EC"/>
</dbReference>
<dbReference type="PROSITE" id="PS00778">
    <property type="entry name" value="HIS_ACID_PHOSPHAT_2"/>
    <property type="match status" value="1"/>
</dbReference>
<evidence type="ECO:0000256" key="8">
    <source>
        <dbReference type="ARBA" id="ARBA00023180"/>
    </source>
</evidence>
<dbReference type="PANTHER" id="PTHR20963:SF24">
    <property type="entry name" value="3-PHYTASE B"/>
    <property type="match status" value="1"/>
</dbReference>
<evidence type="ECO:0000256" key="20">
    <source>
        <dbReference type="SAM" id="MobiDB-lite"/>
    </source>
</evidence>
<evidence type="ECO:0000256" key="13">
    <source>
        <dbReference type="ARBA" id="ARBA00043721"/>
    </source>
</evidence>
<evidence type="ECO:0000256" key="4">
    <source>
        <dbReference type="ARBA" id="ARBA00012632"/>
    </source>
</evidence>
<evidence type="ECO:0000256" key="16">
    <source>
        <dbReference type="ARBA" id="ARBA00044106"/>
    </source>
</evidence>
<sequence length="529" mass="58038">MKRSLKRTAVRQVMASHEGHKYEPLPSSGEESEAFTSTGSDDILQSLEQHLRKFKKKSRRKVINMGISAVVILGLVYWAAVGFGLPTNPSCDTINAGYYCQPEISHFWGQYSPYFAVPSEITASVPDQCEISFAQILSRHGARDPTSGKTARYAALIDKIHNTATSYGAGYTFIKDYEYFLGADQLTAFGQQELVNSGIKYYNRYKSLASNITPFIRASGQQRVVESAQNWTQGFHSARLADSSSESNSSLPYNIVIINEGAGSNNTLDHDLCTSFEDGPESTIGHSAQATWAAIFTPNITSRLNSNLPGANLTMADTIDFMDLCPFNTVASPTGTISPFCNIFTTTDWKAYDYYQSLGKYYGYSWGNPLGATQGVGFANELIARLTSRPVQDHTSTNHTLDDDPTTFPIDASIKLYADFSHDNDMTGIYSALGLYNSTSALPKTTREDALQTNAYSASWTVPFAARMYVEKMTCAGESEELVRVIINDRVLPLETCGGDALGRCRLTKFVESLSFASEGGHWGSCFAS</sequence>
<evidence type="ECO:0000256" key="19">
    <source>
        <dbReference type="PIRSR" id="PIRSR000894-2"/>
    </source>
</evidence>
<evidence type="ECO:0000256" key="9">
    <source>
        <dbReference type="ARBA" id="ARBA00041857"/>
    </source>
</evidence>
<keyword evidence="8" id="KW-0325">Glycoprotein</keyword>
<dbReference type="InterPro" id="IPR029033">
    <property type="entry name" value="His_PPase_superfam"/>
</dbReference>
<dbReference type="Pfam" id="PF00328">
    <property type="entry name" value="His_Phos_2"/>
    <property type="match status" value="1"/>
</dbReference>
<reference evidence="22" key="1">
    <citation type="submission" date="2020-10" db="EMBL/GenBank/DDBJ databases">
        <title>Genome Sequence of Monilinia vaccinii-corymbosi Sheds Light on Mummy Berry Disease Infection of Blueberry and Mating Type.</title>
        <authorList>
            <person name="Yow A.G."/>
            <person name="Zhang Y."/>
            <person name="Bansal K."/>
            <person name="Eacker S.M."/>
            <person name="Sullivan S."/>
            <person name="Liachko I."/>
            <person name="Cubeta M.A."/>
            <person name="Rollins J.A."/>
            <person name="Ashrafi H."/>
        </authorList>
    </citation>
    <scope>NUCLEOTIDE SEQUENCE</scope>
    <source>
        <strain evidence="22">RL-1</strain>
    </source>
</reference>
<evidence type="ECO:0000256" key="6">
    <source>
        <dbReference type="ARBA" id="ARBA00022801"/>
    </source>
</evidence>
<comment type="subcellular location">
    <subcellularLocation>
        <location evidence="1">Secreted</location>
    </subcellularLocation>
</comment>
<evidence type="ECO:0000256" key="11">
    <source>
        <dbReference type="ARBA" id="ARBA00043670"/>
    </source>
</evidence>
<keyword evidence="21" id="KW-0812">Transmembrane</keyword>
<evidence type="ECO:0000256" key="10">
    <source>
        <dbReference type="ARBA" id="ARBA00042300"/>
    </source>
</evidence>
<dbReference type="FunFam" id="3.40.50.1240:FF:000027">
    <property type="entry name" value="3-phytase A"/>
    <property type="match status" value="1"/>
</dbReference>
<dbReference type="PROSITE" id="PS00616">
    <property type="entry name" value="HIS_ACID_PHOSPHAT_1"/>
    <property type="match status" value="1"/>
</dbReference>
<dbReference type="PIRSF" id="PIRSF000894">
    <property type="entry name" value="Acid_phosphatase"/>
    <property type="match status" value="1"/>
</dbReference>